<dbReference type="SUPFAM" id="SSF50494">
    <property type="entry name" value="Trypsin-like serine proteases"/>
    <property type="match status" value="1"/>
</dbReference>
<keyword evidence="5 8" id="KW-0720">Serine protease</keyword>
<dbReference type="Pfam" id="PF00089">
    <property type="entry name" value="Trypsin"/>
    <property type="match status" value="1"/>
</dbReference>
<dbReference type="AlphaFoldDB" id="A0ABD2NDB5"/>
<dbReference type="PROSITE" id="PS00135">
    <property type="entry name" value="TRYPSIN_SER"/>
    <property type="match status" value="1"/>
</dbReference>
<dbReference type="PRINTS" id="PR00722">
    <property type="entry name" value="CHYMOTRYPSIN"/>
</dbReference>
<dbReference type="PANTHER" id="PTHR24276">
    <property type="entry name" value="POLYSERASE-RELATED"/>
    <property type="match status" value="1"/>
</dbReference>
<evidence type="ECO:0000256" key="5">
    <source>
        <dbReference type="ARBA" id="ARBA00022825"/>
    </source>
</evidence>
<evidence type="ECO:0000313" key="11">
    <source>
        <dbReference type="EMBL" id="KAL3276632.1"/>
    </source>
</evidence>
<keyword evidence="7" id="KW-1015">Disulfide bond</keyword>
<evidence type="ECO:0000256" key="8">
    <source>
        <dbReference type="RuleBase" id="RU363034"/>
    </source>
</evidence>
<evidence type="ECO:0000259" key="10">
    <source>
        <dbReference type="PROSITE" id="PS50240"/>
    </source>
</evidence>
<evidence type="ECO:0000256" key="7">
    <source>
        <dbReference type="ARBA" id="ARBA00023157"/>
    </source>
</evidence>
<comment type="caution">
    <text evidence="11">The sequence shown here is derived from an EMBL/GenBank/DDBJ whole genome shotgun (WGS) entry which is preliminary data.</text>
</comment>
<evidence type="ECO:0000256" key="6">
    <source>
        <dbReference type="ARBA" id="ARBA00023145"/>
    </source>
</evidence>
<sequence>MEIFMILFVISAVADYQKVIGENQISFRIIDGFETDITEFPHQVSIVFNGSHHCGGSIIAPKYILTAAHCTHKVPAFFFIVRVGSSNINRGGRMHSVARVFTHPKFTVKFENDVAVLRLRRAVRYGHNVKPIQLAEENDKLPPPGTKALVSGWGRTISNGTKMAPHLMALEVPIIAHEKCEELYSEKSYVIDEKMFCAGYEEGGADSCIGDSGGAFLVDGVQHGIVSWGVGCGLKRRPGVYASVAKLRKFIRDMSGV</sequence>
<dbReference type="PROSITE" id="PS00134">
    <property type="entry name" value="TRYPSIN_HIS"/>
    <property type="match status" value="1"/>
</dbReference>
<dbReference type="InterPro" id="IPR018114">
    <property type="entry name" value="TRYPSIN_HIS"/>
</dbReference>
<name>A0ABD2NDB5_9CUCU</name>
<evidence type="ECO:0000256" key="3">
    <source>
        <dbReference type="ARBA" id="ARBA00022729"/>
    </source>
</evidence>
<reference evidence="11 12" key="1">
    <citation type="journal article" date="2021" name="BMC Biol.">
        <title>Horizontally acquired antibacterial genes associated with adaptive radiation of ladybird beetles.</title>
        <authorList>
            <person name="Li H.S."/>
            <person name="Tang X.F."/>
            <person name="Huang Y.H."/>
            <person name="Xu Z.Y."/>
            <person name="Chen M.L."/>
            <person name="Du X.Y."/>
            <person name="Qiu B.Y."/>
            <person name="Chen P.T."/>
            <person name="Zhang W."/>
            <person name="Slipinski A."/>
            <person name="Escalona H.E."/>
            <person name="Waterhouse R.M."/>
            <person name="Zwick A."/>
            <person name="Pang H."/>
        </authorList>
    </citation>
    <scope>NUCLEOTIDE SEQUENCE [LARGE SCALE GENOMIC DNA]</scope>
    <source>
        <strain evidence="11">SYSU2018</strain>
    </source>
</reference>
<evidence type="ECO:0000256" key="4">
    <source>
        <dbReference type="ARBA" id="ARBA00022801"/>
    </source>
</evidence>
<comment type="similarity">
    <text evidence="1">Belongs to the peptidase S1 family.</text>
</comment>
<gene>
    <name evidence="11" type="ORF">HHI36_012004</name>
</gene>
<evidence type="ECO:0000256" key="2">
    <source>
        <dbReference type="ARBA" id="ARBA00022670"/>
    </source>
</evidence>
<feature type="domain" description="Peptidase S1" evidence="10">
    <location>
        <begin position="29"/>
        <end position="256"/>
    </location>
</feature>
<feature type="signal peptide" evidence="9">
    <location>
        <begin position="1"/>
        <end position="21"/>
    </location>
</feature>
<organism evidence="11 12">
    <name type="scientific">Cryptolaemus montrouzieri</name>
    <dbReference type="NCBI Taxonomy" id="559131"/>
    <lineage>
        <taxon>Eukaryota</taxon>
        <taxon>Metazoa</taxon>
        <taxon>Ecdysozoa</taxon>
        <taxon>Arthropoda</taxon>
        <taxon>Hexapoda</taxon>
        <taxon>Insecta</taxon>
        <taxon>Pterygota</taxon>
        <taxon>Neoptera</taxon>
        <taxon>Endopterygota</taxon>
        <taxon>Coleoptera</taxon>
        <taxon>Polyphaga</taxon>
        <taxon>Cucujiformia</taxon>
        <taxon>Coccinelloidea</taxon>
        <taxon>Coccinellidae</taxon>
        <taxon>Scymninae</taxon>
        <taxon>Scymnini</taxon>
        <taxon>Cryptolaemus</taxon>
    </lineage>
</organism>
<keyword evidence="2 8" id="KW-0645">Protease</keyword>
<protein>
    <recommendedName>
        <fullName evidence="10">Peptidase S1 domain-containing protein</fullName>
    </recommendedName>
</protein>
<dbReference type="PROSITE" id="PS50240">
    <property type="entry name" value="TRYPSIN_DOM"/>
    <property type="match status" value="1"/>
</dbReference>
<keyword evidence="6" id="KW-0865">Zymogen</keyword>
<dbReference type="CDD" id="cd00190">
    <property type="entry name" value="Tryp_SPc"/>
    <property type="match status" value="1"/>
</dbReference>
<dbReference type="InterPro" id="IPR033116">
    <property type="entry name" value="TRYPSIN_SER"/>
</dbReference>
<dbReference type="InterPro" id="IPR043504">
    <property type="entry name" value="Peptidase_S1_PA_chymotrypsin"/>
</dbReference>
<dbReference type="InterPro" id="IPR001254">
    <property type="entry name" value="Trypsin_dom"/>
</dbReference>
<dbReference type="InterPro" id="IPR001314">
    <property type="entry name" value="Peptidase_S1A"/>
</dbReference>
<proteinExistence type="inferred from homology"/>
<dbReference type="GO" id="GO:0008236">
    <property type="term" value="F:serine-type peptidase activity"/>
    <property type="evidence" value="ECO:0007669"/>
    <property type="project" value="UniProtKB-KW"/>
</dbReference>
<evidence type="ECO:0000313" key="12">
    <source>
        <dbReference type="Proteomes" id="UP001516400"/>
    </source>
</evidence>
<dbReference type="GO" id="GO:0006508">
    <property type="term" value="P:proteolysis"/>
    <property type="evidence" value="ECO:0007669"/>
    <property type="project" value="UniProtKB-KW"/>
</dbReference>
<keyword evidence="12" id="KW-1185">Reference proteome</keyword>
<keyword evidence="3 9" id="KW-0732">Signal</keyword>
<keyword evidence="4 8" id="KW-0378">Hydrolase</keyword>
<dbReference type="SMART" id="SM00020">
    <property type="entry name" value="Tryp_SPc"/>
    <property type="match status" value="1"/>
</dbReference>
<dbReference type="PANTHER" id="PTHR24276:SF91">
    <property type="entry name" value="AT26814P-RELATED"/>
    <property type="match status" value="1"/>
</dbReference>
<dbReference type="Gene3D" id="2.40.10.10">
    <property type="entry name" value="Trypsin-like serine proteases"/>
    <property type="match status" value="1"/>
</dbReference>
<feature type="chain" id="PRO_5044897050" description="Peptidase S1 domain-containing protein" evidence="9">
    <location>
        <begin position="22"/>
        <end position="257"/>
    </location>
</feature>
<dbReference type="FunFam" id="2.40.10.10:FF:000077">
    <property type="entry name" value="Predicted protein"/>
    <property type="match status" value="1"/>
</dbReference>
<dbReference type="InterPro" id="IPR009003">
    <property type="entry name" value="Peptidase_S1_PA"/>
</dbReference>
<dbReference type="InterPro" id="IPR050430">
    <property type="entry name" value="Peptidase_S1"/>
</dbReference>
<evidence type="ECO:0000256" key="9">
    <source>
        <dbReference type="SAM" id="SignalP"/>
    </source>
</evidence>
<dbReference type="Proteomes" id="UP001516400">
    <property type="component" value="Unassembled WGS sequence"/>
</dbReference>
<evidence type="ECO:0000256" key="1">
    <source>
        <dbReference type="ARBA" id="ARBA00007664"/>
    </source>
</evidence>
<dbReference type="EMBL" id="JABFTP020000103">
    <property type="protein sequence ID" value="KAL3276632.1"/>
    <property type="molecule type" value="Genomic_DNA"/>
</dbReference>
<accession>A0ABD2NDB5</accession>